<name>A0A245ZME4_9SPHN</name>
<dbReference type="RefSeq" id="WP_088333573.1">
    <property type="nucleotide sequence ID" value="NZ_NBBJ01000002.1"/>
</dbReference>
<dbReference type="InterPro" id="IPR005171">
    <property type="entry name" value="Cyt_c_oxidase_su4_prok"/>
</dbReference>
<feature type="transmembrane region" description="Helical" evidence="18">
    <location>
        <begin position="108"/>
        <end position="130"/>
    </location>
</feature>
<evidence type="ECO:0000256" key="10">
    <source>
        <dbReference type="ARBA" id="ARBA00023002"/>
    </source>
</evidence>
<protein>
    <recommendedName>
        <fullName evidence="4">Cytochrome bo(3) ubiquinol oxidase subunit 4</fullName>
    </recommendedName>
    <alternativeName>
        <fullName evidence="16">Cytochrome o ubiquinol oxidase subunit 4</fullName>
    </alternativeName>
    <alternativeName>
        <fullName evidence="13">Oxidase bo(3) subunit 4</fullName>
    </alternativeName>
    <alternativeName>
        <fullName evidence="14">Ubiquinol oxidase polypeptide IV</fullName>
    </alternativeName>
    <alternativeName>
        <fullName evidence="15">Ubiquinol oxidase subunit 4</fullName>
    </alternativeName>
</protein>
<evidence type="ECO:0000313" key="19">
    <source>
        <dbReference type="EMBL" id="OWK30901.1"/>
    </source>
</evidence>
<evidence type="ECO:0000256" key="15">
    <source>
        <dbReference type="ARBA" id="ARBA00031887"/>
    </source>
</evidence>
<dbReference type="EMBL" id="NBBJ01000002">
    <property type="protein sequence ID" value="OWK30901.1"/>
    <property type="molecule type" value="Genomic_DNA"/>
</dbReference>
<sequence length="144" mass="15467">MSAPRPYANSHDRGQGHGPGHGPRDADGHRDAPPPDGGHGHGSRRGYVIGFLLSAVLTAIPFWLVMTGAIASVQTTAIIVVALAFVQIIVHTFFFLHLNPRAEGGWTLLAFIFTVIIIAIVIAGSLWIMFHLNSNMMPMDGMGM</sequence>
<dbReference type="GO" id="GO:0019646">
    <property type="term" value="P:aerobic electron transport chain"/>
    <property type="evidence" value="ECO:0007669"/>
    <property type="project" value="TreeGrafter"/>
</dbReference>
<feature type="region of interest" description="Disordered" evidence="17">
    <location>
        <begin position="1"/>
        <end position="41"/>
    </location>
</feature>
<comment type="similarity">
    <text evidence="2">Belongs to the cytochrome c oxidase bacterial subunit 4 family.</text>
</comment>
<evidence type="ECO:0000256" key="4">
    <source>
        <dbReference type="ARBA" id="ARBA00014689"/>
    </source>
</evidence>
<keyword evidence="8" id="KW-0249">Electron transport</keyword>
<reference evidence="19 20" key="1">
    <citation type="submission" date="2017-03" db="EMBL/GenBank/DDBJ databases">
        <title>Genome sequence of Sphingomonas mucosissima DSM 17494.</title>
        <authorList>
            <person name="Poehlein A."/>
            <person name="Wuebbeler J.H."/>
            <person name="Steinbuechel A."/>
            <person name="Daniel R."/>
        </authorList>
    </citation>
    <scope>NUCLEOTIDE SEQUENCE [LARGE SCALE GENOMIC DNA]</scope>
    <source>
        <strain evidence="19 20">DSM 17494</strain>
    </source>
</reference>
<dbReference type="GO" id="GO:0015078">
    <property type="term" value="F:proton transmembrane transporter activity"/>
    <property type="evidence" value="ECO:0007669"/>
    <property type="project" value="TreeGrafter"/>
</dbReference>
<comment type="subcellular location">
    <subcellularLocation>
        <location evidence="1">Cell membrane</location>
        <topology evidence="1">Multi-pass membrane protein</topology>
    </subcellularLocation>
</comment>
<accession>A0A245ZME4</accession>
<feature type="transmembrane region" description="Helical" evidence="18">
    <location>
        <begin position="47"/>
        <end position="71"/>
    </location>
</feature>
<evidence type="ECO:0000256" key="5">
    <source>
        <dbReference type="ARBA" id="ARBA00022448"/>
    </source>
</evidence>
<evidence type="ECO:0000256" key="16">
    <source>
        <dbReference type="ARBA" id="ARBA00032185"/>
    </source>
</evidence>
<comment type="function">
    <text evidence="12">Cytochrome bo(3) ubiquinol terminal oxidase is the component of the aerobic respiratory chain of E.coli that predominates when cells are grown at high aeration. Has proton pump activity across the membrane in addition to electron transfer, pumping 2 protons/electron.</text>
</comment>
<evidence type="ECO:0000256" key="13">
    <source>
        <dbReference type="ARBA" id="ARBA00030071"/>
    </source>
</evidence>
<dbReference type="Pfam" id="PF03626">
    <property type="entry name" value="COX4_pro"/>
    <property type="match status" value="1"/>
</dbReference>
<evidence type="ECO:0000256" key="18">
    <source>
        <dbReference type="SAM" id="Phobius"/>
    </source>
</evidence>
<dbReference type="AlphaFoldDB" id="A0A245ZME4"/>
<comment type="caution">
    <text evidence="19">The sequence shown here is derived from an EMBL/GenBank/DDBJ whole genome shotgun (WGS) entry which is preliminary data.</text>
</comment>
<evidence type="ECO:0000256" key="8">
    <source>
        <dbReference type="ARBA" id="ARBA00022982"/>
    </source>
</evidence>
<dbReference type="Proteomes" id="UP000197783">
    <property type="component" value="Unassembled WGS sequence"/>
</dbReference>
<dbReference type="NCBIfam" id="TIGR02847">
    <property type="entry name" value="CyoD"/>
    <property type="match status" value="1"/>
</dbReference>
<evidence type="ECO:0000256" key="11">
    <source>
        <dbReference type="ARBA" id="ARBA00023136"/>
    </source>
</evidence>
<evidence type="ECO:0000256" key="1">
    <source>
        <dbReference type="ARBA" id="ARBA00004651"/>
    </source>
</evidence>
<evidence type="ECO:0000256" key="17">
    <source>
        <dbReference type="SAM" id="MobiDB-lite"/>
    </source>
</evidence>
<keyword evidence="11 18" id="KW-0472">Membrane</keyword>
<evidence type="ECO:0000256" key="9">
    <source>
        <dbReference type="ARBA" id="ARBA00022989"/>
    </source>
</evidence>
<dbReference type="GO" id="GO:0015990">
    <property type="term" value="P:electron transport coupled proton transport"/>
    <property type="evidence" value="ECO:0007669"/>
    <property type="project" value="InterPro"/>
</dbReference>
<evidence type="ECO:0000256" key="2">
    <source>
        <dbReference type="ARBA" id="ARBA00008079"/>
    </source>
</evidence>
<evidence type="ECO:0000256" key="14">
    <source>
        <dbReference type="ARBA" id="ARBA00030211"/>
    </source>
</evidence>
<keyword evidence="6" id="KW-1003">Cell membrane</keyword>
<dbReference type="GO" id="GO:0005886">
    <property type="term" value="C:plasma membrane"/>
    <property type="evidence" value="ECO:0007669"/>
    <property type="project" value="UniProtKB-SubCell"/>
</dbReference>
<dbReference type="PANTHER" id="PTHR36835:SF1">
    <property type="entry name" value="CYTOCHROME BO(3) UBIQUINOL OXIDASE SUBUNIT 4"/>
    <property type="match status" value="1"/>
</dbReference>
<keyword evidence="5" id="KW-0813">Transport</keyword>
<evidence type="ECO:0000256" key="6">
    <source>
        <dbReference type="ARBA" id="ARBA00022475"/>
    </source>
</evidence>
<keyword evidence="7 18" id="KW-0812">Transmembrane</keyword>
<dbReference type="GO" id="GO:0009319">
    <property type="term" value="C:cytochrome o ubiquinol oxidase complex"/>
    <property type="evidence" value="ECO:0007669"/>
    <property type="project" value="TreeGrafter"/>
</dbReference>
<dbReference type="InterPro" id="IPR050968">
    <property type="entry name" value="Cytochrome_c_oxidase_bac_sub4"/>
</dbReference>
<dbReference type="InterPro" id="IPR014210">
    <property type="entry name" value="Cyt_o_ubiqinol_oxidase_su4"/>
</dbReference>
<keyword evidence="20" id="KW-1185">Reference proteome</keyword>
<comment type="subunit">
    <text evidence="3">Heterooctamer of two A chains, two B chains, two C chains and two D chains.</text>
</comment>
<dbReference type="GO" id="GO:0009486">
    <property type="term" value="F:cytochrome bo3 ubiquinol oxidase activity"/>
    <property type="evidence" value="ECO:0007669"/>
    <property type="project" value="InterPro"/>
</dbReference>
<dbReference type="PANTHER" id="PTHR36835">
    <property type="entry name" value="CYTOCHROME BO(3) UBIQUINOL OXIDASE SUBUNIT 4"/>
    <property type="match status" value="1"/>
</dbReference>
<organism evidence="19 20">
    <name type="scientific">Sphingomonas mucosissima</name>
    <dbReference type="NCBI Taxonomy" id="370959"/>
    <lineage>
        <taxon>Bacteria</taxon>
        <taxon>Pseudomonadati</taxon>
        <taxon>Pseudomonadota</taxon>
        <taxon>Alphaproteobacteria</taxon>
        <taxon>Sphingomonadales</taxon>
        <taxon>Sphingomonadaceae</taxon>
        <taxon>Sphingomonas</taxon>
    </lineage>
</organism>
<feature type="compositionally biased region" description="Basic and acidic residues" evidence="17">
    <location>
        <begin position="22"/>
        <end position="33"/>
    </location>
</feature>
<keyword evidence="9 18" id="KW-1133">Transmembrane helix</keyword>
<evidence type="ECO:0000256" key="7">
    <source>
        <dbReference type="ARBA" id="ARBA00022692"/>
    </source>
</evidence>
<gene>
    <name evidence="19" type="primary">cyoD</name>
    <name evidence="19" type="ORF">SPMU_18910</name>
</gene>
<dbReference type="OrthoDB" id="2375888at2"/>
<evidence type="ECO:0000256" key="3">
    <source>
        <dbReference type="ARBA" id="ARBA00011700"/>
    </source>
</evidence>
<evidence type="ECO:0000313" key="20">
    <source>
        <dbReference type="Proteomes" id="UP000197783"/>
    </source>
</evidence>
<keyword evidence="10" id="KW-0560">Oxidoreductase</keyword>
<proteinExistence type="inferred from homology"/>
<evidence type="ECO:0000256" key="12">
    <source>
        <dbReference type="ARBA" id="ARBA00025694"/>
    </source>
</evidence>
<feature type="transmembrane region" description="Helical" evidence="18">
    <location>
        <begin position="77"/>
        <end position="96"/>
    </location>
</feature>